<reference evidence="2 3" key="1">
    <citation type="submission" date="2018-12" db="EMBL/GenBank/DDBJ databases">
        <authorList>
            <person name="Tiukova I."/>
            <person name="Dainat J."/>
        </authorList>
    </citation>
    <scope>NUCLEOTIDE SEQUENCE [LARGE SCALE GENOMIC DNA]</scope>
</reference>
<feature type="compositionally biased region" description="Acidic residues" evidence="1">
    <location>
        <begin position="296"/>
        <end position="309"/>
    </location>
</feature>
<keyword evidence="3" id="KW-1185">Reference proteome</keyword>
<dbReference type="EMBL" id="CAACVR010000056">
    <property type="protein sequence ID" value="VEU23802.1"/>
    <property type="molecule type" value="Genomic_DNA"/>
</dbReference>
<dbReference type="InParanoid" id="A0A448YSA8"/>
<name>A0A448YSA8_BRENA</name>
<dbReference type="Proteomes" id="UP000290900">
    <property type="component" value="Unassembled WGS sequence"/>
</dbReference>
<organism evidence="2 3">
    <name type="scientific">Brettanomyces naardenensis</name>
    <name type="common">Yeast</name>
    <dbReference type="NCBI Taxonomy" id="13370"/>
    <lineage>
        <taxon>Eukaryota</taxon>
        <taxon>Fungi</taxon>
        <taxon>Dikarya</taxon>
        <taxon>Ascomycota</taxon>
        <taxon>Saccharomycotina</taxon>
        <taxon>Pichiomycetes</taxon>
        <taxon>Pichiales</taxon>
        <taxon>Pichiaceae</taxon>
        <taxon>Brettanomyces</taxon>
    </lineage>
</organism>
<feature type="compositionally biased region" description="Low complexity" evidence="1">
    <location>
        <begin position="310"/>
        <end position="320"/>
    </location>
</feature>
<evidence type="ECO:0000313" key="3">
    <source>
        <dbReference type="Proteomes" id="UP000290900"/>
    </source>
</evidence>
<evidence type="ECO:0000313" key="2">
    <source>
        <dbReference type="EMBL" id="VEU23802.1"/>
    </source>
</evidence>
<feature type="compositionally biased region" description="Low complexity" evidence="1">
    <location>
        <begin position="12"/>
        <end position="30"/>
    </location>
</feature>
<feature type="compositionally biased region" description="Basic and acidic residues" evidence="1">
    <location>
        <begin position="1"/>
        <end position="11"/>
    </location>
</feature>
<feature type="region of interest" description="Disordered" evidence="1">
    <location>
        <begin position="218"/>
        <end position="247"/>
    </location>
</feature>
<feature type="region of interest" description="Disordered" evidence="1">
    <location>
        <begin position="296"/>
        <end position="357"/>
    </location>
</feature>
<protein>
    <submittedName>
        <fullName evidence="2">DEKNAAC105004</fullName>
    </submittedName>
</protein>
<gene>
    <name evidence="2" type="ORF">BRENAR_LOCUS4531</name>
</gene>
<feature type="region of interest" description="Disordered" evidence="1">
    <location>
        <begin position="1"/>
        <end position="42"/>
    </location>
</feature>
<proteinExistence type="predicted"/>
<accession>A0A448YSA8</accession>
<sequence>MDLTKLYDHASPEAAEQPEVVETVEPEAPQSAAESTTPSLPSIRLKRTTKEYRMLYCYLLAKFHNVNEKFKNTKGLQSRSESLIKFLDLRNAMLVDILKYIDHSEELRALSPLSRRKEADYLNRIAKADPSLLSALQPLLDLPDNEALKDPLKLRKAIESMHPSSETNHALYMLENNSLPDIYSESDYEDLFDKVKRNRFYIHDTLRYADPKRKVMGLTEPDWEPDQDSARRRKPVKESSVELPSSSLNAPKVRNVVLKFSGQNKLKYNKVLARSSSPQSDEVDVEVGAGFETDTEMEDDAGAETEGEADAGSQAAAADGVLQTVANNSSVPPSNDTPSESTDIEVGSEDTEIKVQDTDIKVENVAIPHI</sequence>
<dbReference type="AlphaFoldDB" id="A0A448YSA8"/>
<feature type="compositionally biased region" description="Polar residues" evidence="1">
    <location>
        <begin position="324"/>
        <end position="341"/>
    </location>
</feature>
<dbReference type="OrthoDB" id="3989053at2759"/>
<evidence type="ECO:0000256" key="1">
    <source>
        <dbReference type="SAM" id="MobiDB-lite"/>
    </source>
</evidence>